<dbReference type="SUPFAM" id="SSF55785">
    <property type="entry name" value="PYP-like sensor domain (PAS domain)"/>
    <property type="match status" value="1"/>
</dbReference>
<dbReference type="PROSITE" id="PS00675">
    <property type="entry name" value="SIGMA54_INTERACT_1"/>
    <property type="match status" value="1"/>
</dbReference>
<dbReference type="Gene3D" id="3.30.450.40">
    <property type="match status" value="1"/>
</dbReference>
<organism evidence="8 9">
    <name type="scientific">Desulfovibrio porci</name>
    <dbReference type="NCBI Taxonomy" id="2605782"/>
    <lineage>
        <taxon>Bacteria</taxon>
        <taxon>Pseudomonadati</taxon>
        <taxon>Thermodesulfobacteriota</taxon>
        <taxon>Desulfovibrionia</taxon>
        <taxon>Desulfovibrionales</taxon>
        <taxon>Desulfovibrionaceae</taxon>
        <taxon>Desulfovibrio</taxon>
    </lineage>
</organism>
<protein>
    <submittedName>
        <fullName evidence="8">PAS domain-containing protein</fullName>
    </submittedName>
</protein>
<evidence type="ECO:0000259" key="7">
    <source>
        <dbReference type="PROSITE" id="PS50112"/>
    </source>
</evidence>
<dbReference type="InterPro" id="IPR058031">
    <property type="entry name" value="AAA_lid_NorR"/>
</dbReference>
<evidence type="ECO:0000256" key="4">
    <source>
        <dbReference type="ARBA" id="ARBA00023125"/>
    </source>
</evidence>
<dbReference type="PROSITE" id="PS50112">
    <property type="entry name" value="PAS"/>
    <property type="match status" value="1"/>
</dbReference>
<dbReference type="PRINTS" id="PR01590">
    <property type="entry name" value="HTHFIS"/>
</dbReference>
<dbReference type="Pfam" id="PF00158">
    <property type="entry name" value="Sigma54_activat"/>
    <property type="match status" value="1"/>
</dbReference>
<keyword evidence="3" id="KW-0805">Transcription regulation</keyword>
<dbReference type="InterPro" id="IPR002078">
    <property type="entry name" value="Sigma_54_int"/>
</dbReference>
<gene>
    <name evidence="8" type="ORF">FYJ44_02365</name>
</gene>
<dbReference type="RefSeq" id="WP_154508799.1">
    <property type="nucleotide sequence ID" value="NZ_VUMH01000002.1"/>
</dbReference>
<dbReference type="Pfam" id="PF02954">
    <property type="entry name" value="HTH_8"/>
    <property type="match status" value="1"/>
</dbReference>
<reference evidence="8 9" key="1">
    <citation type="submission" date="2019-09" db="EMBL/GenBank/DDBJ databases">
        <title>In-depth cultivation of the pig gut microbiome towards novel bacterial diversity and tailored functional studies.</title>
        <authorList>
            <person name="Wylensek D."/>
            <person name="Hitch T.C.A."/>
            <person name="Clavel T."/>
        </authorList>
    </citation>
    <scope>NUCLEOTIDE SEQUENCE [LARGE SCALE GENOMIC DNA]</scope>
    <source>
        <strain evidence="8 9">PG-178-WT-4</strain>
    </source>
</reference>
<feature type="domain" description="PAS" evidence="7">
    <location>
        <begin position="204"/>
        <end position="239"/>
    </location>
</feature>
<dbReference type="InterPro" id="IPR009057">
    <property type="entry name" value="Homeodomain-like_sf"/>
</dbReference>
<dbReference type="InterPro" id="IPR000014">
    <property type="entry name" value="PAS"/>
</dbReference>
<sequence length="639" mass="69859">MLHPMASIPGLEEIIRRSHLRSARYGVDPRLDGAPESSRLSPAALRKRISGQREFFDLARAQIDTLYGLLKGTGFCMALADGEGYVLYVVGDPELEEHFKRRRCMPGYRWTERDLGTCAIGLALEERVPVFLPGDRMYSAQARKISNAGAPVFAPDGGTVLGAISLSGKSAMMHVHTLGLVRQAAETVTSQLRERERMRDLATTNQYLRALIESDSRGIVTVDSQGRIVQTNRSARRLFHLPKSPQGRDFEAFTGGHSGVPEHLAAGKSFKAREILARHSGMTHFASFDPICMSDGGVAGGLLTVLEKKEAMGMAVEVTGSHAHFTFDSILGTSACLKQALRHARIAADSTAPVLLCGETGTGKELFAQAIHNGGKRRNGPFVAINCGAIPKELLESELFGYEEGAFTGARKGGRPGKFELADSGTLFLDEIGDMPFDMQVKLLRVLQSGEIQRVGGLRSVPVDLRVISATNKDLRQAIEQQKFRADLYYRISTLNIIVPPLRERPEDILPLAEYFIQRHRLRLNKPTAVLPPDTAAMLMTYAWPGNVRQLESAVERAMHLAEGGDLLAEHFGIAGLERPRQGVPSGGGSGQGTLEDLEQRAVAETLARHNGNIRATARTLGVSRPTLYRKLKKMGIRT</sequence>
<dbReference type="GO" id="GO:0043565">
    <property type="term" value="F:sequence-specific DNA binding"/>
    <property type="evidence" value="ECO:0007669"/>
    <property type="project" value="InterPro"/>
</dbReference>
<keyword evidence="4" id="KW-0238">DNA-binding</keyword>
<dbReference type="CDD" id="cd00009">
    <property type="entry name" value="AAA"/>
    <property type="match status" value="1"/>
</dbReference>
<evidence type="ECO:0000256" key="1">
    <source>
        <dbReference type="ARBA" id="ARBA00022741"/>
    </source>
</evidence>
<proteinExistence type="predicted"/>
<dbReference type="SUPFAM" id="SSF46689">
    <property type="entry name" value="Homeodomain-like"/>
    <property type="match status" value="1"/>
</dbReference>
<dbReference type="Proteomes" id="UP000477488">
    <property type="component" value="Unassembled WGS sequence"/>
</dbReference>
<dbReference type="PROSITE" id="PS50045">
    <property type="entry name" value="SIGMA54_INTERACT_4"/>
    <property type="match status" value="1"/>
</dbReference>
<dbReference type="PANTHER" id="PTHR32071">
    <property type="entry name" value="TRANSCRIPTIONAL REGULATORY PROTEIN"/>
    <property type="match status" value="1"/>
</dbReference>
<dbReference type="SMART" id="SM00382">
    <property type="entry name" value="AAA"/>
    <property type="match status" value="1"/>
</dbReference>
<dbReference type="Pfam" id="PF25601">
    <property type="entry name" value="AAA_lid_14"/>
    <property type="match status" value="1"/>
</dbReference>
<dbReference type="InterPro" id="IPR025662">
    <property type="entry name" value="Sigma_54_int_dom_ATP-bd_1"/>
</dbReference>
<dbReference type="GO" id="GO:0006355">
    <property type="term" value="P:regulation of DNA-templated transcription"/>
    <property type="evidence" value="ECO:0007669"/>
    <property type="project" value="InterPro"/>
</dbReference>
<keyword evidence="1" id="KW-0547">Nucleotide-binding</keyword>
<dbReference type="SUPFAM" id="SSF52540">
    <property type="entry name" value="P-loop containing nucleoside triphosphate hydrolases"/>
    <property type="match status" value="1"/>
</dbReference>
<dbReference type="GO" id="GO:0005524">
    <property type="term" value="F:ATP binding"/>
    <property type="evidence" value="ECO:0007669"/>
    <property type="project" value="UniProtKB-KW"/>
</dbReference>
<evidence type="ECO:0000256" key="2">
    <source>
        <dbReference type="ARBA" id="ARBA00022840"/>
    </source>
</evidence>
<dbReference type="FunFam" id="3.40.50.300:FF:000006">
    <property type="entry name" value="DNA-binding transcriptional regulator NtrC"/>
    <property type="match status" value="1"/>
</dbReference>
<dbReference type="Gene3D" id="1.10.10.60">
    <property type="entry name" value="Homeodomain-like"/>
    <property type="match status" value="1"/>
</dbReference>
<evidence type="ECO:0000259" key="6">
    <source>
        <dbReference type="PROSITE" id="PS50045"/>
    </source>
</evidence>
<keyword evidence="5" id="KW-0804">Transcription</keyword>
<dbReference type="InterPro" id="IPR029016">
    <property type="entry name" value="GAF-like_dom_sf"/>
</dbReference>
<dbReference type="InterPro" id="IPR002197">
    <property type="entry name" value="HTH_Fis"/>
</dbReference>
<evidence type="ECO:0000313" key="9">
    <source>
        <dbReference type="Proteomes" id="UP000477488"/>
    </source>
</evidence>
<evidence type="ECO:0000256" key="5">
    <source>
        <dbReference type="ARBA" id="ARBA00023163"/>
    </source>
</evidence>
<dbReference type="InterPro" id="IPR035965">
    <property type="entry name" value="PAS-like_dom_sf"/>
</dbReference>
<keyword evidence="2" id="KW-0067">ATP-binding</keyword>
<dbReference type="PANTHER" id="PTHR32071:SF57">
    <property type="entry name" value="C4-DICARBOXYLATE TRANSPORT TRANSCRIPTIONAL REGULATORY PROTEIN DCTD"/>
    <property type="match status" value="1"/>
</dbReference>
<evidence type="ECO:0000313" key="8">
    <source>
        <dbReference type="EMBL" id="MSS26906.1"/>
    </source>
</evidence>
<comment type="caution">
    <text evidence="8">The sequence shown here is derived from an EMBL/GenBank/DDBJ whole genome shotgun (WGS) entry which is preliminary data.</text>
</comment>
<evidence type="ECO:0000256" key="3">
    <source>
        <dbReference type="ARBA" id="ARBA00023015"/>
    </source>
</evidence>
<dbReference type="EMBL" id="VUMH01000002">
    <property type="protein sequence ID" value="MSS26906.1"/>
    <property type="molecule type" value="Genomic_DNA"/>
</dbReference>
<dbReference type="InterPro" id="IPR003593">
    <property type="entry name" value="AAA+_ATPase"/>
</dbReference>
<dbReference type="InterPro" id="IPR027417">
    <property type="entry name" value="P-loop_NTPase"/>
</dbReference>
<dbReference type="Pfam" id="PF01590">
    <property type="entry name" value="GAF"/>
    <property type="match status" value="1"/>
</dbReference>
<dbReference type="InterPro" id="IPR003018">
    <property type="entry name" value="GAF"/>
</dbReference>
<accession>A0A6L5XIA0</accession>
<feature type="domain" description="Sigma-54 factor interaction" evidence="6">
    <location>
        <begin position="330"/>
        <end position="560"/>
    </location>
</feature>
<dbReference type="AlphaFoldDB" id="A0A6L5XIA0"/>
<name>A0A6L5XIA0_9BACT</name>
<dbReference type="Gene3D" id="3.40.50.300">
    <property type="entry name" value="P-loop containing nucleotide triphosphate hydrolases"/>
    <property type="match status" value="1"/>
</dbReference>
<dbReference type="Gene3D" id="3.30.450.20">
    <property type="entry name" value="PAS domain"/>
    <property type="match status" value="1"/>
</dbReference>
<keyword evidence="9" id="KW-1185">Reference proteome</keyword>
<dbReference type="Gene3D" id="1.10.8.60">
    <property type="match status" value="1"/>
</dbReference>